<gene>
    <name evidence="3" type="primary">LOC136078696</name>
</gene>
<feature type="domain" description="DUF4371" evidence="1">
    <location>
        <begin position="32"/>
        <end position="138"/>
    </location>
</feature>
<proteinExistence type="predicted"/>
<dbReference type="PANTHER" id="PTHR45749">
    <property type="match status" value="1"/>
</dbReference>
<name>A0ABM4BN98_HYDVU</name>
<dbReference type="PANTHER" id="PTHR45749:SF23">
    <property type="entry name" value="ZINC FINGER MYM-TYPE PROTEIN 1-LIKE"/>
    <property type="match status" value="1"/>
</dbReference>
<organism evidence="2 3">
    <name type="scientific">Hydra vulgaris</name>
    <name type="common">Hydra</name>
    <name type="synonym">Hydra attenuata</name>
    <dbReference type="NCBI Taxonomy" id="6087"/>
    <lineage>
        <taxon>Eukaryota</taxon>
        <taxon>Metazoa</taxon>
        <taxon>Cnidaria</taxon>
        <taxon>Hydrozoa</taxon>
        <taxon>Hydroidolina</taxon>
        <taxon>Anthoathecata</taxon>
        <taxon>Aplanulata</taxon>
        <taxon>Hydridae</taxon>
        <taxon>Hydra</taxon>
    </lineage>
</organism>
<protein>
    <submittedName>
        <fullName evidence="3">Protein FAM200A-like</fullName>
    </submittedName>
</protein>
<dbReference type="InterPro" id="IPR025398">
    <property type="entry name" value="DUF4371"/>
</dbReference>
<evidence type="ECO:0000259" key="1">
    <source>
        <dbReference type="Pfam" id="PF14291"/>
    </source>
</evidence>
<sequence length="181" mass="20257">MGCLELIAEFDPFLKEHIQKCSGKKHSVSYLTKTVYEEIITLMAKKVTKTIIEEVNSTKYYSIDVDSTPDVAHVDQLAIILRYCYQVDVFERFLTITPITSHTGKSLLNVVKTILDSNNLSIKNCRGQSYDNAANMSGLRALLQRKNQLAVYTPCAAHSLNLIGIEAAKVVHEVVIFFGTI</sequence>
<evidence type="ECO:0000313" key="2">
    <source>
        <dbReference type="Proteomes" id="UP001652625"/>
    </source>
</evidence>
<dbReference type="RefSeq" id="XP_065650553.1">
    <property type="nucleotide sequence ID" value="XM_065794481.1"/>
</dbReference>
<accession>A0ABM4BN98</accession>
<dbReference type="Proteomes" id="UP001652625">
    <property type="component" value="Chromosome 03"/>
</dbReference>
<dbReference type="GeneID" id="136078696"/>
<reference evidence="3" key="1">
    <citation type="submission" date="2025-08" db="UniProtKB">
        <authorList>
            <consortium name="RefSeq"/>
        </authorList>
    </citation>
    <scope>IDENTIFICATION</scope>
</reference>
<dbReference type="Pfam" id="PF14291">
    <property type="entry name" value="DUF4371"/>
    <property type="match status" value="1"/>
</dbReference>
<evidence type="ECO:0000313" key="3">
    <source>
        <dbReference type="RefSeq" id="XP_065650553.1"/>
    </source>
</evidence>
<keyword evidence="2" id="KW-1185">Reference proteome</keyword>